<gene>
    <name evidence="3" type="ORF">Cvel_8090</name>
</gene>
<accession>A0A0G4HRF5</accession>
<keyword evidence="1" id="KW-0479">Metal-binding</keyword>
<dbReference type="GO" id="GO:0008270">
    <property type="term" value="F:zinc ion binding"/>
    <property type="evidence" value="ECO:0007669"/>
    <property type="project" value="UniProtKB-KW"/>
</dbReference>
<dbReference type="PhylomeDB" id="A0A0G4HRF5"/>
<evidence type="ECO:0000313" key="3">
    <source>
        <dbReference type="EMBL" id="CEM46895.1"/>
    </source>
</evidence>
<proteinExistence type="predicted"/>
<name>A0A0G4HRF5_9ALVE</name>
<keyword evidence="1" id="KW-0863">Zinc-finger</keyword>
<dbReference type="VEuPathDB" id="CryptoDB:Cvel_8090"/>
<dbReference type="Gene3D" id="4.10.1000.10">
    <property type="entry name" value="Zinc finger, CCCH-type"/>
    <property type="match status" value="1"/>
</dbReference>
<evidence type="ECO:0000256" key="1">
    <source>
        <dbReference type="PROSITE-ProRule" id="PRU00723"/>
    </source>
</evidence>
<sequence>MSECTYRVQLGNPQAQPQAGSGNKWVPCEAFRRHQCGFTADACRFSHDAEILQTKRRNLCKRLLKKKGCQKKTCEWSHDIGAHPCLSYIFFDECEKEENGERCPFSHEKPAEEREKIQFIHWYSYKLHQHMKGADKGEDEALKKKKRELLEKRWWYPIFIKEGRSCRSKEKLVAGMRSSTSRLEKLE</sequence>
<dbReference type="EMBL" id="CDMZ01003587">
    <property type="protein sequence ID" value="CEM46895.1"/>
    <property type="molecule type" value="Genomic_DNA"/>
</dbReference>
<feature type="domain" description="C3H1-type" evidence="2">
    <location>
        <begin position="22"/>
        <end position="50"/>
    </location>
</feature>
<keyword evidence="1" id="KW-0862">Zinc</keyword>
<dbReference type="AlphaFoldDB" id="A0A0G4HRF5"/>
<protein>
    <recommendedName>
        <fullName evidence="2">C3H1-type domain-containing protein</fullName>
    </recommendedName>
</protein>
<organism evidence="3">
    <name type="scientific">Chromera velia CCMP2878</name>
    <dbReference type="NCBI Taxonomy" id="1169474"/>
    <lineage>
        <taxon>Eukaryota</taxon>
        <taxon>Sar</taxon>
        <taxon>Alveolata</taxon>
        <taxon>Colpodellida</taxon>
        <taxon>Chromeraceae</taxon>
        <taxon>Chromera</taxon>
    </lineage>
</organism>
<feature type="zinc finger region" description="C3H1-type" evidence="1">
    <location>
        <begin position="22"/>
        <end position="50"/>
    </location>
</feature>
<reference evidence="3" key="1">
    <citation type="submission" date="2014-11" db="EMBL/GenBank/DDBJ databases">
        <authorList>
            <person name="Otto D Thomas"/>
            <person name="Naeem Raeece"/>
        </authorList>
    </citation>
    <scope>NUCLEOTIDE SEQUENCE</scope>
</reference>
<dbReference type="InterPro" id="IPR000571">
    <property type="entry name" value="Znf_CCCH"/>
</dbReference>
<evidence type="ECO:0000259" key="2">
    <source>
        <dbReference type="PROSITE" id="PS50103"/>
    </source>
</evidence>
<dbReference type="PROSITE" id="PS50103">
    <property type="entry name" value="ZF_C3H1"/>
    <property type="match status" value="1"/>
</dbReference>